<dbReference type="RefSeq" id="WP_045312611.1">
    <property type="nucleotide sequence ID" value="NZ_JYJG01000112.1"/>
</dbReference>
<feature type="region of interest" description="Disordered" evidence="2">
    <location>
        <begin position="1272"/>
        <end position="1306"/>
    </location>
</feature>
<dbReference type="PATRIC" id="fig|68170.10.peg.4353"/>
<sequence>MIPERSDSLSSEDFLSADDASVSDGSVSDEDFASVADGLPSFFQDGAALGTIAAVEVNGGQEITQAVTGLLPQRAGVTARGVDQIAPALTENFESFLGNGRNFQIKVGKDWFEANVKAALGTRTESGLARQTKIDFTAQSGNSTSQTGTIGTAGDVGGAITAGMAVGATGTIAGKAALARPVTSTTTGTSTTDQRAIRSTDEAFGAKVPVTFQVTLTDARGNQVGTPVSVEQEVGLQIPGDLTAITPADPSLTETPWTTTPEHAAPEAVTDLDAAKAFEDVARQLHPSVTKLGAPGRTALQEFLSPSTIRDNLGAALHGWVVSPDLSSPHGSRGGVVRMRAVPVSVELVGTTASANLRVHESAGISTGLSAATKSGFDAGVTVGGGATVKDKVGGTATVSVGYSARTTESSSAGTSATVKTGIQVKGELGLYRTKMRLEFQTPHGTTIPVTATGYLRAGLPEASAANLPVPPDAPTTVAVPTPEPKFPPPYLASAAAAGAVKVGSFEPAAEVQSQVEGALRGIPGFGKFLPSFADAASDPRRAGKNMQNLADQLENLRKLTTELSPTALQSQMDSLLGAGVQVQLKRQGLATNDFVNVTVKARMTNPVHLGQADARNVRGSASTGPKLDSATTTQKGWSAGVEGKVVIPASNKMTTATPTPSVGAKFTSTTATKTSAGPTVGSTRSTGGSPNAQLFQHDVTFDVEITKFSRNRAWVKRLTPGSPWLQVPEPKTIAKTGVNLQEISGKANLWVSDGSTMSSDPAAFAPGAAAAPVVLANPPTIQQLLTAPKPPTWPFMHVEAVANTEAVRDAAIAALNASGDTALTVPGTEARNRIDKLFSPESIKANLPTLVGKGMTEGGMKYGRRVADRVGAVGMAVGLSNPKLVSISDDVGVEAAHAGGFKAGESTTDSRSVDVTAGLNTPMRPTKGAVGSTALGGTAKWTPWSKSKTTGTEATGSVDRNKAMPATGRTVLVQLDAQVTVVGESRAGNTVRKGSSSVAGSVVSLPGGVFVRVSEDVARDMGVLPSVETTAAPVEQGTMAPPSTLREGEPGALGLGLVEQVPDLSDLVPQLRENLGKLGRNLLPKSVLDDSMNNLRRLTDLTSDASVKALVDSALDGGVPLLVHNPGVFSKDTYQVTLKATPGTPVFEGAVNDGVEIEHTATGALAVSRTTGSATGWGVGLKVPGSALPKTGDANLSANVGGSAAVNAGQTHSRSRTESTTKQQGQLRVGSGPAVRYTVPVTFELVAEKGTKELGRATSGQLDMSVRVHADNQKTTADPAPFASRATTRPAEDGDPASAQAWQEPSAKLPQFASVENLRGAQVLQDAAVRALRGAGAQSGITGKGTGAMNALRSALALESLQTNLSGMLDGAFEVPGLHEASLTTSQHARVKVYAKLVNPRLEALSDGVGVFLPSSTVSTASSEAKHSETGDVSVALAPGGVASKKPDVAASASGAEIRHAAEDSAALSGGTTHNPASMLKVEGRTSLVGYDVEYRVVADLGRGRVGVVDVSVPGSAQVRMFAVDAPAALGRPLSEDLGTAQTSVHDAAKAWRGAEVAADQARHAAQKVINEVAPRLAAVTTGLGEVEAAGRAVTGATTDLETAQRLRIEEEQAVARAQSAVDKAAEAVYEAELTAAMAEQAALAARLEVDEATAREQAAREGSGEARDAAAARDQAVREHQDLLAAASRSAELAARARDLHSELAIDLGSAQAREAASEGAVRAAEEDLRQAQTLLDTARAGHESAVRAEQDLRADVTRAETEVGRTRAEAARAQQAWWQAKTMVDQEVGRFNVAAEPPTSPEPESPTSPEPESPASSGPESPASAPVSPAPELSLDFPPGSTSLTFQQLVDLEAMTERLAQVQATRAASGLPAPVVEITGDRAAHVAELLSREVTVEIEVAPGRADAADVHVRLDTAAPVAPDLDEQLSGLATTAMENASPLMKSVEAVLTSSPQKYLHHEAGLNLLRASVVLDTRTDEIAGLISRHGVDHVADAFIRQFERPIIESAQREAFTDTDAGRAAFRAWAHQLWDTVNNTPRLAQDPELLAGEIFNHDKGYNRATNFAQQSALASIMGPPPLAEAVGSRPRPEEDTSARAMWLFQVLAEAQVIPSDASVGPEQFTAAVNDNRAELEAGIGVQLDDRLVAELREELQSYGMVDDDASDVDEPGTSAPAISVDDQLTVLTTGAMENASPLMKSVESTLRSNPRKYLHHEAGLHLLQASVVLHTRTPDVVDLVDQHGLDAVARAFNEQFERPVIETEQLRAFGGGDRAAFGNWAHQLWDTIGNTPRLQDPEELAGEIFNHDKGYNRATNFAQQVALADVMGPPSLSDAISQRPVQGDDPAAWVYQVFSDAGLIAADGTDTATRFTELVEQHRAELEPGLGRLDDERIADLRQELVDMVMLDDDIPEQADPVDDVPAQPDPVVDTSAQADPVVDTPPQADPVGDTLRHVANDVLARPAPPPTTPNGLYAAVAHVTHGDAATLRKHVVNRAANDPNMARAAADFTADRPMRPGHLNGALVENLNWSLRPDQDENQSAGNARDLLGHLIASHLGVNVVIHQGGPPIVLAPLGGHSQRSVEVELVMVNGQATYRPRQR</sequence>
<feature type="coiled-coil region" evidence="1">
    <location>
        <begin position="1724"/>
        <end position="1779"/>
    </location>
</feature>
<evidence type="ECO:0000313" key="3">
    <source>
        <dbReference type="EMBL" id="KJK48276.1"/>
    </source>
</evidence>
<organism evidence="3 4">
    <name type="scientific">Lentzea aerocolonigenes</name>
    <name type="common">Lechevalieria aerocolonigenes</name>
    <name type="synonym">Saccharothrix aerocolonigenes</name>
    <dbReference type="NCBI Taxonomy" id="68170"/>
    <lineage>
        <taxon>Bacteria</taxon>
        <taxon>Bacillati</taxon>
        <taxon>Actinomycetota</taxon>
        <taxon>Actinomycetes</taxon>
        <taxon>Pseudonocardiales</taxon>
        <taxon>Pseudonocardiaceae</taxon>
        <taxon>Lentzea</taxon>
    </lineage>
</organism>
<dbReference type="PANTHER" id="PTHR48125">
    <property type="entry name" value="LP07818P1"/>
    <property type="match status" value="1"/>
</dbReference>
<feature type="region of interest" description="Disordered" evidence="2">
    <location>
        <begin position="1656"/>
        <end position="1677"/>
    </location>
</feature>
<keyword evidence="1" id="KW-0175">Coiled coil</keyword>
<feature type="compositionally biased region" description="Polar residues" evidence="2">
    <location>
        <begin position="620"/>
        <end position="636"/>
    </location>
</feature>
<dbReference type="Proteomes" id="UP000033393">
    <property type="component" value="Unassembled WGS sequence"/>
</dbReference>
<dbReference type="PANTHER" id="PTHR48125:SF12">
    <property type="entry name" value="AT HOOK TRANSCRIPTION FACTOR FAMILY-RELATED"/>
    <property type="match status" value="1"/>
</dbReference>
<feature type="region of interest" description="Disordered" evidence="2">
    <location>
        <begin position="616"/>
        <end position="636"/>
    </location>
</feature>
<protein>
    <recommendedName>
        <fullName evidence="5">Tox-PL domain-containing protein</fullName>
    </recommendedName>
</protein>
<feature type="compositionally biased region" description="Pro residues" evidence="2">
    <location>
        <begin position="1801"/>
        <end position="1815"/>
    </location>
</feature>
<feature type="region of interest" description="Disordered" evidence="2">
    <location>
        <begin position="1"/>
        <end position="25"/>
    </location>
</feature>
<feature type="compositionally biased region" description="Polar residues" evidence="2">
    <location>
        <begin position="945"/>
        <end position="956"/>
    </location>
</feature>
<feature type="region of interest" description="Disordered" evidence="2">
    <location>
        <begin position="918"/>
        <end position="961"/>
    </location>
</feature>
<dbReference type="OrthoDB" id="3877861at2"/>
<keyword evidence="4" id="KW-1185">Reference proteome</keyword>
<feature type="region of interest" description="Disordered" evidence="2">
    <location>
        <begin position="672"/>
        <end position="694"/>
    </location>
</feature>
<name>A0A0F0H0B9_LENAE</name>
<feature type="compositionally biased region" description="Polar residues" evidence="2">
    <location>
        <begin position="681"/>
        <end position="694"/>
    </location>
</feature>
<evidence type="ECO:0000256" key="2">
    <source>
        <dbReference type="SAM" id="MobiDB-lite"/>
    </source>
</evidence>
<evidence type="ECO:0008006" key="5">
    <source>
        <dbReference type="Google" id="ProtNLM"/>
    </source>
</evidence>
<evidence type="ECO:0000313" key="4">
    <source>
        <dbReference type="Proteomes" id="UP000033393"/>
    </source>
</evidence>
<feature type="region of interest" description="Disordered" evidence="2">
    <location>
        <begin position="1797"/>
        <end position="1843"/>
    </location>
</feature>
<evidence type="ECO:0000256" key="1">
    <source>
        <dbReference type="SAM" id="Coils"/>
    </source>
</evidence>
<comment type="caution">
    <text evidence="3">The sequence shown here is derived from an EMBL/GenBank/DDBJ whole genome shotgun (WGS) entry which is preliminary data.</text>
</comment>
<reference evidence="3 4" key="1">
    <citation type="submission" date="2015-02" db="EMBL/GenBank/DDBJ databases">
        <authorList>
            <person name="Ju K.-S."/>
            <person name="Doroghazi J.R."/>
            <person name="Metcalf W."/>
        </authorList>
    </citation>
    <scope>NUCLEOTIDE SEQUENCE [LARGE SCALE GENOMIC DNA]</scope>
    <source>
        <strain evidence="3 4">NRRL B-16140</strain>
    </source>
</reference>
<dbReference type="EMBL" id="JYJG01000112">
    <property type="protein sequence ID" value="KJK48276.1"/>
    <property type="molecule type" value="Genomic_DNA"/>
</dbReference>
<gene>
    <name evidence="3" type="ORF">UK23_17465</name>
</gene>
<feature type="compositionally biased region" description="Low complexity" evidence="2">
    <location>
        <begin position="1816"/>
        <end position="1835"/>
    </location>
</feature>
<accession>A0A0F0H0B9</accession>
<proteinExistence type="predicted"/>
<feature type="region of interest" description="Disordered" evidence="2">
    <location>
        <begin position="1207"/>
        <end position="1232"/>
    </location>
</feature>